<dbReference type="Proteomes" id="UP000252249">
    <property type="component" value="Unassembled WGS sequence"/>
</dbReference>
<dbReference type="SUPFAM" id="SSF52540">
    <property type="entry name" value="P-loop containing nucleoside triphosphate hydrolases"/>
    <property type="match status" value="1"/>
</dbReference>
<accession>A0A368P749</accession>
<protein>
    <submittedName>
        <fullName evidence="2">Sulfotransferase family protein</fullName>
    </submittedName>
</protein>
<evidence type="ECO:0000259" key="1">
    <source>
        <dbReference type="Pfam" id="PF00685"/>
    </source>
</evidence>
<dbReference type="Gene3D" id="3.40.50.300">
    <property type="entry name" value="P-loop containing nucleotide triphosphate hydrolases"/>
    <property type="match status" value="1"/>
</dbReference>
<organism evidence="2 3">
    <name type="scientific">Oceanihabitans sediminis</name>
    <dbReference type="NCBI Taxonomy" id="1812012"/>
    <lineage>
        <taxon>Bacteria</taxon>
        <taxon>Pseudomonadati</taxon>
        <taxon>Bacteroidota</taxon>
        <taxon>Flavobacteriia</taxon>
        <taxon>Flavobacteriales</taxon>
        <taxon>Flavobacteriaceae</taxon>
        <taxon>Oceanihabitans</taxon>
    </lineage>
</organism>
<sequence length="285" mass="34001">MALFQKHIVIVGSARSGTSWLSEVIARQFRYRMLFEPEHEFNTQNGKLICDKWLRAEASSVDANRYLKKVLNNQVDSDWIGQISNRKYKMHLWPFIPKKYIIKFVRANLSAKYLNENFKVPLIHIIRNPYDVLASQQRVKFPWLYNLEHFKQQKDLVQVVKENFKFDLIEDTKPFTPLETLTVRWCLENVLPLQILEPYKYKHRIVKHEDLRNDLGLFLELCDEFNIEPLSDIEKEYQRPSSKTHPKSEIINEEKKTSKFTIEELDVINNLLDIFNCNLYPRIQA</sequence>
<dbReference type="InterPro" id="IPR000863">
    <property type="entry name" value="Sulfotransferase_dom"/>
</dbReference>
<keyword evidence="2" id="KW-0808">Transferase</keyword>
<comment type="caution">
    <text evidence="2">The sequence shown here is derived from an EMBL/GenBank/DDBJ whole genome shotgun (WGS) entry which is preliminary data.</text>
</comment>
<dbReference type="OrthoDB" id="1418537at2"/>
<dbReference type="InterPro" id="IPR027417">
    <property type="entry name" value="P-loop_NTPase"/>
</dbReference>
<dbReference type="RefSeq" id="WP_113966751.1">
    <property type="nucleotide sequence ID" value="NZ_QNRP01000010.1"/>
</dbReference>
<evidence type="ECO:0000313" key="2">
    <source>
        <dbReference type="EMBL" id="RCU57101.1"/>
    </source>
</evidence>
<dbReference type="GO" id="GO:0008146">
    <property type="term" value="F:sulfotransferase activity"/>
    <property type="evidence" value="ECO:0007669"/>
    <property type="project" value="InterPro"/>
</dbReference>
<gene>
    <name evidence="2" type="ORF">DU428_09155</name>
</gene>
<name>A0A368P749_9FLAO</name>
<proteinExistence type="predicted"/>
<keyword evidence="3" id="KW-1185">Reference proteome</keyword>
<feature type="domain" description="Sulfotransferase" evidence="1">
    <location>
        <begin position="6"/>
        <end position="137"/>
    </location>
</feature>
<dbReference type="EMBL" id="QPIG01000003">
    <property type="protein sequence ID" value="RCU57101.1"/>
    <property type="molecule type" value="Genomic_DNA"/>
</dbReference>
<reference evidence="2 3" key="1">
    <citation type="submission" date="2018-07" db="EMBL/GenBank/DDBJ databases">
        <title>Oceanihabitans testaceum sp. nov., isolated from marine sediment.</title>
        <authorList>
            <person name="Li C.-M."/>
        </authorList>
    </citation>
    <scope>NUCLEOTIDE SEQUENCE [LARGE SCALE GENOMIC DNA]</scope>
    <source>
        <strain evidence="2 3">S9-10</strain>
    </source>
</reference>
<dbReference type="AlphaFoldDB" id="A0A368P749"/>
<evidence type="ECO:0000313" key="3">
    <source>
        <dbReference type="Proteomes" id="UP000252249"/>
    </source>
</evidence>
<dbReference type="Pfam" id="PF00685">
    <property type="entry name" value="Sulfotransfer_1"/>
    <property type="match status" value="1"/>
</dbReference>